<feature type="transmembrane region" description="Helical" evidence="6">
    <location>
        <begin position="419"/>
        <end position="441"/>
    </location>
</feature>
<proteinExistence type="predicted"/>
<keyword evidence="8" id="KW-1185">Reference proteome</keyword>
<evidence type="ECO:0000256" key="2">
    <source>
        <dbReference type="ARBA" id="ARBA00022448"/>
    </source>
</evidence>
<organism evidence="7 8">
    <name type="scientific">Tritrichomonas musculus</name>
    <dbReference type="NCBI Taxonomy" id="1915356"/>
    <lineage>
        <taxon>Eukaryota</taxon>
        <taxon>Metamonada</taxon>
        <taxon>Parabasalia</taxon>
        <taxon>Tritrichomonadida</taxon>
        <taxon>Tritrichomonadidae</taxon>
        <taxon>Tritrichomonas</taxon>
    </lineage>
</organism>
<comment type="caution">
    <text evidence="7">The sequence shown here is derived from an EMBL/GenBank/DDBJ whole genome shotgun (WGS) entry which is preliminary data.</text>
</comment>
<evidence type="ECO:0000256" key="4">
    <source>
        <dbReference type="ARBA" id="ARBA00022989"/>
    </source>
</evidence>
<feature type="transmembrane region" description="Helical" evidence="6">
    <location>
        <begin position="269"/>
        <end position="291"/>
    </location>
</feature>
<dbReference type="PANTHER" id="PTHR19432">
    <property type="entry name" value="SUGAR TRANSPORTER"/>
    <property type="match status" value="1"/>
</dbReference>
<name>A0ABR2HFG7_9EUKA</name>
<feature type="transmembrane region" description="Helical" evidence="6">
    <location>
        <begin position="358"/>
        <end position="377"/>
    </location>
</feature>
<dbReference type="PANTHER" id="PTHR19432:SF26">
    <property type="entry name" value="MAJOR FACILITATOR SUPERFAMILY (MFS) PROFILE DOMAIN-CONTAINING PROTEIN"/>
    <property type="match status" value="1"/>
</dbReference>
<evidence type="ECO:0000313" key="7">
    <source>
        <dbReference type="EMBL" id="KAK8846160.1"/>
    </source>
</evidence>
<keyword evidence="4 6" id="KW-1133">Transmembrane helix</keyword>
<keyword evidence="2" id="KW-0813">Transport</keyword>
<dbReference type="Pfam" id="PF07690">
    <property type="entry name" value="MFS_1"/>
    <property type="match status" value="1"/>
</dbReference>
<evidence type="ECO:0000256" key="3">
    <source>
        <dbReference type="ARBA" id="ARBA00022692"/>
    </source>
</evidence>
<feature type="transmembrane region" description="Helical" evidence="6">
    <location>
        <begin position="453"/>
        <end position="474"/>
    </location>
</feature>
<feature type="transmembrane region" description="Helical" evidence="6">
    <location>
        <begin position="46"/>
        <end position="66"/>
    </location>
</feature>
<reference evidence="7 8" key="1">
    <citation type="submission" date="2024-04" db="EMBL/GenBank/DDBJ databases">
        <title>Tritrichomonas musculus Genome.</title>
        <authorList>
            <person name="Alves-Ferreira E."/>
            <person name="Grigg M."/>
            <person name="Lorenzi H."/>
            <person name="Galac M."/>
        </authorList>
    </citation>
    <scope>NUCLEOTIDE SEQUENCE [LARGE SCALE GENOMIC DNA]</scope>
    <source>
        <strain evidence="7 8">EAF2021</strain>
    </source>
</reference>
<evidence type="ECO:0000256" key="1">
    <source>
        <dbReference type="ARBA" id="ARBA00004141"/>
    </source>
</evidence>
<keyword evidence="3 6" id="KW-0812">Transmembrane</keyword>
<dbReference type="EMBL" id="JAPFFF010000029">
    <property type="protein sequence ID" value="KAK8846160.1"/>
    <property type="molecule type" value="Genomic_DNA"/>
</dbReference>
<dbReference type="SUPFAM" id="SSF103473">
    <property type="entry name" value="MFS general substrate transporter"/>
    <property type="match status" value="1"/>
</dbReference>
<feature type="transmembrane region" description="Helical" evidence="6">
    <location>
        <begin position="190"/>
        <end position="216"/>
    </location>
</feature>
<gene>
    <name evidence="7" type="ORF">M9Y10_020165</name>
</gene>
<dbReference type="Proteomes" id="UP001470230">
    <property type="component" value="Unassembled WGS sequence"/>
</dbReference>
<keyword evidence="5 6" id="KW-0472">Membrane</keyword>
<feature type="transmembrane region" description="Helical" evidence="6">
    <location>
        <begin position="326"/>
        <end position="346"/>
    </location>
</feature>
<protein>
    <recommendedName>
        <fullName evidence="9">Major facilitator superfamily transporter</fullName>
    </recommendedName>
</protein>
<dbReference type="Gene3D" id="1.20.1250.20">
    <property type="entry name" value="MFS general substrate transporter like domains"/>
    <property type="match status" value="1"/>
</dbReference>
<feature type="transmembrane region" description="Helical" evidence="6">
    <location>
        <begin position="383"/>
        <end position="407"/>
    </location>
</feature>
<evidence type="ECO:0008006" key="9">
    <source>
        <dbReference type="Google" id="ProtNLM"/>
    </source>
</evidence>
<evidence type="ECO:0000313" key="8">
    <source>
        <dbReference type="Proteomes" id="UP001470230"/>
    </source>
</evidence>
<sequence length="491" mass="54322">MNSNSVDSFQNSPYMPISDSLSELNQQHGGQRKEWIPLNKREKLSFLHIIGLCCSLLAFQIAYSVGNSLGTPIMRRVGIPPSLISVVWIIGPLSGFVVQPLVGHFSDQCKFKIGRRRPFLVAGCVGIITGFTIFYFLDKIADLITKGKDQKSVKITIFVIAMLTTYISINTLQGPARALIGDLVPQHQQMMATTVCSAVQGFAAFLANIIGGFQLAQYTNGMFTDEQFMFLIAGIFVIICTIITFLCGPEEQLTHDVHKKNPFVQIFRAVKHMPLAIFRISMVYFFSWMAYYPFIIETTDFFGHDIFHGTSNEDDIDGHARYMKGVSFGMLTIGVSSALVLLYAPFQGYLVKKIGMKWTYASSQIIEAICLLCVFFVTDKYALLAIFLPLGVSLSIFNSIPFAVVGLNVPVETMGVYMGVLNCFLVVGQQTTNFILTSGVGTISNKYFDGKRAPIIGCASLFALAAAILCKFIIVPEGERLLPKDSEYNRA</sequence>
<feature type="transmembrane region" description="Helical" evidence="6">
    <location>
        <begin position="228"/>
        <end position="248"/>
    </location>
</feature>
<dbReference type="InterPro" id="IPR011701">
    <property type="entry name" value="MFS"/>
</dbReference>
<feature type="transmembrane region" description="Helical" evidence="6">
    <location>
        <begin position="152"/>
        <end position="169"/>
    </location>
</feature>
<feature type="transmembrane region" description="Helical" evidence="6">
    <location>
        <begin position="119"/>
        <end position="137"/>
    </location>
</feature>
<feature type="transmembrane region" description="Helical" evidence="6">
    <location>
        <begin position="78"/>
        <end position="98"/>
    </location>
</feature>
<accession>A0ABR2HFG7</accession>
<evidence type="ECO:0000256" key="6">
    <source>
        <dbReference type="SAM" id="Phobius"/>
    </source>
</evidence>
<evidence type="ECO:0000256" key="5">
    <source>
        <dbReference type="ARBA" id="ARBA00023136"/>
    </source>
</evidence>
<comment type="subcellular location">
    <subcellularLocation>
        <location evidence="1">Membrane</location>
        <topology evidence="1">Multi-pass membrane protein</topology>
    </subcellularLocation>
</comment>
<dbReference type="InterPro" id="IPR036259">
    <property type="entry name" value="MFS_trans_sf"/>
</dbReference>